<sequence>MQADAVEQERAQCLQHGVDMRMLVLQRQQLDAARLLRLQADVQLVQNRAVFVIEDAQHQLVVVLLQA</sequence>
<reference evidence="1" key="1">
    <citation type="journal article" date="2020" name="Microb. Genom.">
        <title>Genetic diversity of clinical and environmental Mucorales isolates obtained from an investigation of mucormycosis cases among solid organ transplant recipients.</title>
        <authorList>
            <person name="Nguyen M.H."/>
            <person name="Kaul D."/>
            <person name="Muto C."/>
            <person name="Cheng S.J."/>
            <person name="Richter R.A."/>
            <person name="Bruno V.M."/>
            <person name="Liu G."/>
            <person name="Beyhan S."/>
            <person name="Sundermann A.J."/>
            <person name="Mounaud S."/>
            <person name="Pasculle A.W."/>
            <person name="Nierman W.C."/>
            <person name="Driscoll E."/>
            <person name="Cumbie R."/>
            <person name="Clancy C.J."/>
            <person name="Dupont C.L."/>
        </authorList>
    </citation>
    <scope>NUCLEOTIDE SEQUENCE</scope>
    <source>
        <strain evidence="1">GL11</strain>
    </source>
</reference>
<name>A0A9P6WS64_RHIOR</name>
<dbReference type="Proteomes" id="UP000716291">
    <property type="component" value="Unassembled WGS sequence"/>
</dbReference>
<dbReference type="EMBL" id="JAANQT010011351">
    <property type="protein sequence ID" value="KAG1274428.1"/>
    <property type="molecule type" value="Genomic_DNA"/>
</dbReference>
<organism evidence="1 2">
    <name type="scientific">Rhizopus oryzae</name>
    <name type="common">Mucormycosis agent</name>
    <name type="synonym">Rhizopus arrhizus var. delemar</name>
    <dbReference type="NCBI Taxonomy" id="64495"/>
    <lineage>
        <taxon>Eukaryota</taxon>
        <taxon>Fungi</taxon>
        <taxon>Fungi incertae sedis</taxon>
        <taxon>Mucoromycota</taxon>
        <taxon>Mucoromycotina</taxon>
        <taxon>Mucoromycetes</taxon>
        <taxon>Mucorales</taxon>
        <taxon>Mucorineae</taxon>
        <taxon>Rhizopodaceae</taxon>
        <taxon>Rhizopus</taxon>
    </lineage>
</organism>
<comment type="caution">
    <text evidence="1">The sequence shown here is derived from an EMBL/GenBank/DDBJ whole genome shotgun (WGS) entry which is preliminary data.</text>
</comment>
<gene>
    <name evidence="1" type="ORF">G6F64_015135</name>
</gene>
<proteinExistence type="predicted"/>
<evidence type="ECO:0000313" key="2">
    <source>
        <dbReference type="Proteomes" id="UP000716291"/>
    </source>
</evidence>
<accession>A0A9P6WS64</accession>
<evidence type="ECO:0000313" key="1">
    <source>
        <dbReference type="EMBL" id="KAG1274428.1"/>
    </source>
</evidence>
<dbReference type="AlphaFoldDB" id="A0A9P6WS64"/>
<protein>
    <submittedName>
        <fullName evidence="1">Uncharacterized protein</fullName>
    </submittedName>
</protein>
<keyword evidence="2" id="KW-1185">Reference proteome</keyword>